<comment type="caution">
    <text evidence="1">The sequence shown here is derived from an EMBL/GenBank/DDBJ whole genome shotgun (WGS) entry which is preliminary data.</text>
</comment>
<dbReference type="SUPFAM" id="SSF46689">
    <property type="entry name" value="Homeodomain-like"/>
    <property type="match status" value="1"/>
</dbReference>
<dbReference type="InterPro" id="IPR009057">
    <property type="entry name" value="Homeodomain-like_sf"/>
</dbReference>
<dbReference type="Pfam" id="PF13384">
    <property type="entry name" value="HTH_23"/>
    <property type="match status" value="1"/>
</dbReference>
<dbReference type="EMBL" id="ANNX02000003">
    <property type="protein sequence ID" value="KYC44258.1"/>
    <property type="molecule type" value="Genomic_DNA"/>
</dbReference>
<protein>
    <submittedName>
        <fullName evidence="1">Uncharacterized protein</fullName>
    </submittedName>
</protein>
<keyword evidence="2" id="KW-1185">Reference proteome</keyword>
<evidence type="ECO:0000313" key="2">
    <source>
        <dbReference type="Proteomes" id="UP000076925"/>
    </source>
</evidence>
<accession>A0A139XHU0</accession>
<evidence type="ECO:0000313" key="1">
    <source>
        <dbReference type="EMBL" id="KYC44258.1"/>
    </source>
</evidence>
<name>A0A139XHU0_9CYAN</name>
<organism evidence="1 2">
    <name type="scientific">Scytonema hofmannii PCC 7110</name>
    <dbReference type="NCBI Taxonomy" id="128403"/>
    <lineage>
        <taxon>Bacteria</taxon>
        <taxon>Bacillati</taxon>
        <taxon>Cyanobacteriota</taxon>
        <taxon>Cyanophyceae</taxon>
        <taxon>Nostocales</taxon>
        <taxon>Scytonemataceae</taxon>
        <taxon>Scytonema</taxon>
    </lineage>
</organism>
<proteinExistence type="predicted"/>
<dbReference type="Proteomes" id="UP000076925">
    <property type="component" value="Unassembled WGS sequence"/>
</dbReference>
<dbReference type="AlphaFoldDB" id="A0A139XHU0"/>
<reference evidence="1 2" key="1">
    <citation type="journal article" date="2013" name="Genome Biol. Evol.">
        <title>Genomes of Stigonematalean cyanobacteria (subsection V) and the evolution of oxygenic photosynthesis from prokaryotes to plastids.</title>
        <authorList>
            <person name="Dagan T."/>
            <person name="Roettger M."/>
            <person name="Stucken K."/>
            <person name="Landan G."/>
            <person name="Koch R."/>
            <person name="Major P."/>
            <person name="Gould S.B."/>
            <person name="Goremykin V.V."/>
            <person name="Rippka R."/>
            <person name="Tandeau de Marsac N."/>
            <person name="Gugger M."/>
            <person name="Lockhart P.J."/>
            <person name="Allen J.F."/>
            <person name="Brune I."/>
            <person name="Maus I."/>
            <person name="Puhler A."/>
            <person name="Martin W.F."/>
        </authorList>
    </citation>
    <scope>NUCLEOTIDE SEQUENCE [LARGE SCALE GENOMIC DNA]</scope>
    <source>
        <strain evidence="1 2">PCC 7110</strain>
    </source>
</reference>
<dbReference type="Gene3D" id="1.10.10.60">
    <property type="entry name" value="Homeodomain-like"/>
    <property type="match status" value="1"/>
</dbReference>
<gene>
    <name evidence="1" type="ORF">WA1_51900</name>
</gene>
<sequence length="198" mass="22605">MDTSHMPRRKFSRLTNDQKQALRGELDAKVPVTDLAKKYGVSRRTIYNLKNRWEERLPQSRSKVLTVRVSAEDMERLDALAKDLDLSRANTARRVLLYAAGVYHIEPPEAGEIADLTKEVSAIGQNVNQAVRAMNTAVLRGQKIPRLHLDQLADQLHEIAQHNDQVRSLIVRRAQQQRTHVNQIIKVMKSNKEEAVSE</sequence>